<dbReference type="Proteomes" id="UP001156694">
    <property type="component" value="Unassembled WGS sequence"/>
</dbReference>
<proteinExistence type="predicted"/>
<comment type="caution">
    <text evidence="2">The sequence shown here is derived from an EMBL/GenBank/DDBJ whole genome shotgun (WGS) entry which is preliminary data.</text>
</comment>
<gene>
    <name evidence="2" type="ORF">GCM10007939_25110</name>
</gene>
<keyword evidence="3" id="KW-1185">Reference proteome</keyword>
<evidence type="ECO:0000256" key="1">
    <source>
        <dbReference type="SAM" id="Phobius"/>
    </source>
</evidence>
<reference evidence="3" key="1">
    <citation type="journal article" date="2019" name="Int. J. Syst. Evol. Microbiol.">
        <title>The Global Catalogue of Microorganisms (GCM) 10K type strain sequencing project: providing services to taxonomists for standard genome sequencing and annotation.</title>
        <authorList>
            <consortium name="The Broad Institute Genomics Platform"/>
            <consortium name="The Broad Institute Genome Sequencing Center for Infectious Disease"/>
            <person name="Wu L."/>
            <person name="Ma J."/>
        </authorList>
    </citation>
    <scope>NUCLEOTIDE SEQUENCE [LARGE SCALE GENOMIC DNA]</scope>
    <source>
        <strain evidence="3">NBRC 110140</strain>
    </source>
</reference>
<evidence type="ECO:0000313" key="3">
    <source>
        <dbReference type="Proteomes" id="UP001156694"/>
    </source>
</evidence>
<name>A0ABQ5VYE9_9RHOB</name>
<protein>
    <recommendedName>
        <fullName evidence="4">DUF3325 domain-containing protein</fullName>
    </recommendedName>
</protein>
<keyword evidence="1" id="KW-1133">Transmembrane helix</keyword>
<feature type="transmembrane region" description="Helical" evidence="1">
    <location>
        <begin position="87"/>
        <end position="104"/>
    </location>
</feature>
<accession>A0ABQ5VYE9</accession>
<dbReference type="RefSeq" id="WP_284379869.1">
    <property type="nucleotide sequence ID" value="NZ_BSNN01000008.1"/>
</dbReference>
<evidence type="ECO:0000313" key="2">
    <source>
        <dbReference type="EMBL" id="GLQ36227.1"/>
    </source>
</evidence>
<feature type="transmembrane region" description="Helical" evidence="1">
    <location>
        <begin position="35"/>
        <end position="57"/>
    </location>
</feature>
<organism evidence="2 3">
    <name type="scientific">Amylibacter marinus</name>
    <dbReference type="NCBI Taxonomy" id="1475483"/>
    <lineage>
        <taxon>Bacteria</taxon>
        <taxon>Pseudomonadati</taxon>
        <taxon>Pseudomonadota</taxon>
        <taxon>Alphaproteobacteria</taxon>
        <taxon>Rhodobacterales</taxon>
        <taxon>Paracoccaceae</taxon>
        <taxon>Amylibacter</taxon>
    </lineage>
</organism>
<keyword evidence="1" id="KW-0812">Transmembrane</keyword>
<evidence type="ECO:0008006" key="4">
    <source>
        <dbReference type="Google" id="ProtNLM"/>
    </source>
</evidence>
<keyword evidence="1" id="KW-0472">Membrane</keyword>
<dbReference type="EMBL" id="BSNN01000008">
    <property type="protein sequence ID" value="GLQ36227.1"/>
    <property type="molecule type" value="Genomic_DNA"/>
</dbReference>
<sequence>MSVISELIIDLIVSFLSYCIYGTEERPRHWVWRYSVRAIAFIGGAFVLAAVLSLSWVIYPSGLWLLLWFPCMVTVVFAEFHLGSWRVGIGAVALSAAIGVAFWLT</sequence>